<feature type="compositionally biased region" description="Basic and acidic residues" evidence="1">
    <location>
        <begin position="32"/>
        <end position="43"/>
    </location>
</feature>
<feature type="region of interest" description="Disordered" evidence="1">
    <location>
        <begin position="1"/>
        <end position="43"/>
    </location>
</feature>
<evidence type="ECO:0000256" key="1">
    <source>
        <dbReference type="SAM" id="MobiDB-lite"/>
    </source>
</evidence>
<dbReference type="AlphaFoldDB" id="A0A6J4HCI1"/>
<dbReference type="EMBL" id="CADCTN010000034">
    <property type="protein sequence ID" value="CAA9220883.1"/>
    <property type="molecule type" value="Genomic_DNA"/>
</dbReference>
<evidence type="ECO:0000313" key="2">
    <source>
        <dbReference type="EMBL" id="CAA9220883.1"/>
    </source>
</evidence>
<organism evidence="2">
    <name type="scientific">uncultured Blastococcus sp</name>
    <dbReference type="NCBI Taxonomy" id="217144"/>
    <lineage>
        <taxon>Bacteria</taxon>
        <taxon>Bacillati</taxon>
        <taxon>Actinomycetota</taxon>
        <taxon>Actinomycetes</taxon>
        <taxon>Geodermatophilales</taxon>
        <taxon>Geodermatophilaceae</taxon>
        <taxon>Blastococcus</taxon>
        <taxon>environmental samples</taxon>
    </lineage>
</organism>
<sequence>MATALPAEEPAGTDPRPRRFSWDGAVGAGDHAAAEESRPPRRR</sequence>
<proteinExistence type="predicted"/>
<reference evidence="2" key="1">
    <citation type="submission" date="2020-02" db="EMBL/GenBank/DDBJ databases">
        <authorList>
            <person name="Meier V. D."/>
        </authorList>
    </citation>
    <scope>NUCLEOTIDE SEQUENCE</scope>
    <source>
        <strain evidence="2">AVDCRST_MAG52</strain>
    </source>
</reference>
<protein>
    <submittedName>
        <fullName evidence="2">Uncharacterized protein</fullName>
    </submittedName>
</protein>
<accession>A0A6J4HCI1</accession>
<gene>
    <name evidence="2" type="ORF">AVDCRST_MAG52-600</name>
</gene>
<name>A0A6J4HCI1_9ACTN</name>